<comment type="caution">
    <text evidence="1">The sequence shown here is derived from an EMBL/GenBank/DDBJ whole genome shotgun (WGS) entry which is preliminary data.</text>
</comment>
<gene>
    <name evidence="2" type="ORF">EUA04_18705</name>
    <name evidence="1" type="ORF">WN67_03255</name>
</gene>
<name>A0A0M2K3E1_9MYCO</name>
<organism evidence="1 3">
    <name type="scientific">Mycolicibacterium obuense</name>
    <dbReference type="NCBI Taxonomy" id="1807"/>
    <lineage>
        <taxon>Bacteria</taxon>
        <taxon>Bacillati</taxon>
        <taxon>Actinomycetota</taxon>
        <taxon>Actinomycetes</taxon>
        <taxon>Mycobacteriales</taxon>
        <taxon>Mycobacteriaceae</taxon>
        <taxon>Mycolicibacterium</taxon>
    </lineage>
</organism>
<proteinExistence type="predicted"/>
<protein>
    <submittedName>
        <fullName evidence="1">Uncharacterized protein</fullName>
    </submittedName>
</protein>
<evidence type="ECO:0000313" key="4">
    <source>
        <dbReference type="Proteomes" id="UP000294952"/>
    </source>
</evidence>
<evidence type="ECO:0000313" key="2">
    <source>
        <dbReference type="EMBL" id="TDL06723.1"/>
    </source>
</evidence>
<accession>A0A0M2K3E1</accession>
<keyword evidence="3" id="KW-1185">Reference proteome</keyword>
<dbReference type="EMBL" id="SDLP01000005">
    <property type="protein sequence ID" value="TDL06723.1"/>
    <property type="molecule type" value="Genomic_DNA"/>
</dbReference>
<sequence length="70" mass="7692">MVGSAREAVAVRKFLLLMNPIDVESCGITSWRAGVSHAAGKIPEFDFIVNSNAPAYLSDEVIGFREHIMR</sequence>
<reference evidence="1 3" key="1">
    <citation type="submission" date="2015-04" db="EMBL/GenBank/DDBJ databases">
        <title>Genome sequence of Mycobacterium obuense UC1.</title>
        <authorList>
            <person name="Greninger A.L."/>
            <person name="Cunningham G."/>
            <person name="Chiu C.Y."/>
            <person name="Miller S."/>
        </authorList>
    </citation>
    <scope>NUCLEOTIDE SEQUENCE [LARGE SCALE GENOMIC DNA]</scope>
    <source>
        <strain evidence="1 3">UC1</strain>
    </source>
</reference>
<dbReference type="Proteomes" id="UP000294952">
    <property type="component" value="Unassembled WGS sequence"/>
</dbReference>
<dbReference type="AlphaFoldDB" id="A0A0M2K3E1"/>
<dbReference type="PATRIC" id="fig|1807.13.peg.1642"/>
<evidence type="ECO:0000313" key="3">
    <source>
        <dbReference type="Proteomes" id="UP000034150"/>
    </source>
</evidence>
<dbReference type="Proteomes" id="UP000034150">
    <property type="component" value="Unassembled WGS sequence"/>
</dbReference>
<evidence type="ECO:0000313" key="1">
    <source>
        <dbReference type="EMBL" id="KKF03409.1"/>
    </source>
</evidence>
<dbReference type="RefSeq" id="WP_046361640.1">
    <property type="nucleotide sequence ID" value="NZ_CALTXN010000032.1"/>
</dbReference>
<reference evidence="2 4" key="2">
    <citation type="submission" date="2019-01" db="EMBL/GenBank/DDBJ databases">
        <title>High-quality-draft genome sequences of five non-tuberculosis mycobacteriaceae isolated from a nosocomial environment.</title>
        <authorList>
            <person name="Tiago I."/>
            <person name="Alarico S."/>
            <person name="Pereira S.G."/>
            <person name="Coelho C."/>
            <person name="Maranha A."/>
            <person name="Empadinhas N."/>
        </authorList>
    </citation>
    <scope>NUCLEOTIDE SEQUENCE [LARGE SCALE GENOMIC DNA]</scope>
    <source>
        <strain evidence="2 4">22DIII</strain>
    </source>
</reference>
<dbReference type="EMBL" id="LAUZ02000013">
    <property type="protein sequence ID" value="KKF03409.1"/>
    <property type="molecule type" value="Genomic_DNA"/>
</dbReference>
<dbReference type="OrthoDB" id="4378081at2"/>